<keyword evidence="1" id="KW-1133">Transmembrane helix</keyword>
<organism evidence="2">
    <name type="scientific">Podoviridae sp. ctPbe19</name>
    <dbReference type="NCBI Taxonomy" id="2826554"/>
    <lineage>
        <taxon>Viruses</taxon>
        <taxon>Duplodnaviria</taxon>
        <taxon>Heunggongvirae</taxon>
        <taxon>Uroviricota</taxon>
        <taxon>Caudoviricetes</taxon>
    </lineage>
</organism>
<sequence length="33" mass="3407">MSKLDTSIIVIGIIILILSGVILGMVISGGCNY</sequence>
<proteinExistence type="predicted"/>
<evidence type="ECO:0000313" key="2">
    <source>
        <dbReference type="EMBL" id="DAE20470.1"/>
    </source>
</evidence>
<feature type="transmembrane region" description="Helical" evidence="1">
    <location>
        <begin position="6"/>
        <end position="27"/>
    </location>
</feature>
<dbReference type="EMBL" id="BK015695">
    <property type="protein sequence ID" value="DAE20470.1"/>
    <property type="molecule type" value="Genomic_DNA"/>
</dbReference>
<keyword evidence="1" id="KW-0472">Membrane</keyword>
<accession>A0A8S5QMJ8</accession>
<reference evidence="2" key="1">
    <citation type="journal article" date="2021" name="Proc. Natl. Acad. Sci. U.S.A.">
        <title>A Catalog of Tens of Thousands of Viruses from Human Metagenomes Reveals Hidden Associations with Chronic Diseases.</title>
        <authorList>
            <person name="Tisza M.J."/>
            <person name="Buck C.B."/>
        </authorList>
    </citation>
    <scope>NUCLEOTIDE SEQUENCE</scope>
    <source>
        <strain evidence="2">CtPbe19</strain>
    </source>
</reference>
<protein>
    <submittedName>
        <fullName evidence="2">Uncharacterized protein</fullName>
    </submittedName>
</protein>
<dbReference type="PROSITE" id="PS51257">
    <property type="entry name" value="PROKAR_LIPOPROTEIN"/>
    <property type="match status" value="1"/>
</dbReference>
<keyword evidence="1" id="KW-0812">Transmembrane</keyword>
<evidence type="ECO:0000256" key="1">
    <source>
        <dbReference type="SAM" id="Phobius"/>
    </source>
</evidence>
<name>A0A8S5QMJ8_9CAUD</name>